<keyword evidence="2" id="KW-0805">Transcription regulation</keyword>
<dbReference type="PROSITE" id="PS50888">
    <property type="entry name" value="BHLH"/>
    <property type="match status" value="1"/>
</dbReference>
<feature type="compositionally biased region" description="Polar residues" evidence="6">
    <location>
        <begin position="107"/>
        <end position="132"/>
    </location>
</feature>
<comment type="subcellular location">
    <subcellularLocation>
        <location evidence="1">Nucleus</location>
    </subcellularLocation>
</comment>
<keyword evidence="3" id="KW-0238">DNA-binding</keyword>
<dbReference type="GO" id="GO:0046983">
    <property type="term" value="F:protein dimerization activity"/>
    <property type="evidence" value="ECO:0007669"/>
    <property type="project" value="InterPro"/>
</dbReference>
<dbReference type="InterPro" id="IPR036638">
    <property type="entry name" value="HLH_DNA-bd_sf"/>
</dbReference>
<dbReference type="SMART" id="SM00353">
    <property type="entry name" value="HLH"/>
    <property type="match status" value="1"/>
</dbReference>
<dbReference type="AlphaFoldDB" id="A0A168QP99"/>
<feature type="compositionally biased region" description="Low complexity" evidence="6">
    <location>
        <begin position="90"/>
        <end position="106"/>
    </location>
</feature>
<accession>A0A168QP99</accession>
<dbReference type="SUPFAM" id="SSF47459">
    <property type="entry name" value="HLH, helix-loop-helix DNA-binding domain"/>
    <property type="match status" value="1"/>
</dbReference>
<dbReference type="Proteomes" id="UP000078561">
    <property type="component" value="Unassembled WGS sequence"/>
</dbReference>
<dbReference type="Gene3D" id="4.10.280.10">
    <property type="entry name" value="Helix-loop-helix DNA-binding domain"/>
    <property type="match status" value="1"/>
</dbReference>
<dbReference type="OrthoDB" id="690068at2759"/>
<dbReference type="Pfam" id="PF00010">
    <property type="entry name" value="HLH"/>
    <property type="match status" value="1"/>
</dbReference>
<evidence type="ECO:0000256" key="5">
    <source>
        <dbReference type="ARBA" id="ARBA00023242"/>
    </source>
</evidence>
<evidence type="ECO:0000256" key="1">
    <source>
        <dbReference type="ARBA" id="ARBA00004123"/>
    </source>
</evidence>
<dbReference type="GO" id="GO:0005634">
    <property type="term" value="C:nucleus"/>
    <property type="evidence" value="ECO:0007669"/>
    <property type="project" value="UniProtKB-SubCell"/>
</dbReference>
<dbReference type="PANTHER" id="PTHR45776:SF2">
    <property type="entry name" value="MIP04163P"/>
    <property type="match status" value="1"/>
</dbReference>
<feature type="region of interest" description="Disordered" evidence="6">
    <location>
        <begin position="24"/>
        <end position="133"/>
    </location>
</feature>
<evidence type="ECO:0000256" key="4">
    <source>
        <dbReference type="ARBA" id="ARBA00023163"/>
    </source>
</evidence>
<dbReference type="STRING" id="4829.A0A168QP99"/>
<evidence type="ECO:0000313" key="8">
    <source>
        <dbReference type="EMBL" id="SAM05228.1"/>
    </source>
</evidence>
<dbReference type="OMA" id="HKEEIMP"/>
<dbReference type="InterPro" id="IPR011598">
    <property type="entry name" value="bHLH_dom"/>
</dbReference>
<name>A0A168QP99_ABSGL</name>
<dbReference type="InParanoid" id="A0A168QP99"/>
<dbReference type="GO" id="GO:0000981">
    <property type="term" value="F:DNA-binding transcription factor activity, RNA polymerase II-specific"/>
    <property type="evidence" value="ECO:0007669"/>
    <property type="project" value="TreeGrafter"/>
</dbReference>
<sequence length="302" mass="33864">MIWRSSLTHQDYMKYDAQPMTTKFSIRTGKAKPTSKETPSTNNTWTTTSVMDMAVPSTSQQQQQPQQQEREDTLSDEGDSMDDDDDDDLQPGGLNSSGSSSPTNQQVLFLNFTSDLSPQTTPSRKKSSTQTKKAAYRVNGVNILNRKNLDSKTAIERIQRRRENHNHVERRRRDTINNTIYELSQVVPNALHTGQKPHKGNILKATLDYILVLQAENQMYQDRLAREDDSTRTPSSPFSTPPPHRHQPHSLPPPGGSFPMLPPPSSIPILSPLSPVSATPTLMAPSLRMGGFEKTYGKTCRY</sequence>
<feature type="domain" description="BHLH" evidence="7">
    <location>
        <begin position="160"/>
        <end position="213"/>
    </location>
</feature>
<evidence type="ECO:0000256" key="3">
    <source>
        <dbReference type="ARBA" id="ARBA00023125"/>
    </source>
</evidence>
<dbReference type="PANTHER" id="PTHR45776">
    <property type="entry name" value="MIP04163P"/>
    <property type="match status" value="1"/>
</dbReference>
<keyword evidence="9" id="KW-1185">Reference proteome</keyword>
<proteinExistence type="predicted"/>
<feature type="compositionally biased region" description="Low complexity" evidence="6">
    <location>
        <begin position="38"/>
        <end position="49"/>
    </location>
</feature>
<keyword evidence="4" id="KW-0804">Transcription</keyword>
<evidence type="ECO:0000256" key="2">
    <source>
        <dbReference type="ARBA" id="ARBA00023015"/>
    </source>
</evidence>
<protein>
    <recommendedName>
        <fullName evidence="7">BHLH domain-containing protein</fullName>
    </recommendedName>
</protein>
<evidence type="ECO:0000259" key="7">
    <source>
        <dbReference type="PROSITE" id="PS50888"/>
    </source>
</evidence>
<feature type="compositionally biased region" description="Pro residues" evidence="6">
    <location>
        <begin position="250"/>
        <end position="266"/>
    </location>
</feature>
<reference evidence="8" key="1">
    <citation type="submission" date="2016-04" db="EMBL/GenBank/DDBJ databases">
        <authorList>
            <person name="Evans L.H."/>
            <person name="Alamgir A."/>
            <person name="Owens N."/>
            <person name="Weber N.D."/>
            <person name="Virtaneva K."/>
            <person name="Barbian K."/>
            <person name="Babar A."/>
            <person name="Rosenke K."/>
        </authorList>
    </citation>
    <scope>NUCLEOTIDE SEQUENCE [LARGE SCALE GENOMIC DNA]</scope>
    <source>
        <strain evidence="8">CBS 101.48</strain>
    </source>
</reference>
<feature type="region of interest" description="Disordered" evidence="6">
    <location>
        <begin position="225"/>
        <end position="266"/>
    </location>
</feature>
<evidence type="ECO:0000256" key="6">
    <source>
        <dbReference type="SAM" id="MobiDB-lite"/>
    </source>
</evidence>
<keyword evidence="5" id="KW-0539">Nucleus</keyword>
<gene>
    <name evidence="8" type="primary">ABSGL_11097.1 scaffold 12129</name>
</gene>
<feature type="compositionally biased region" description="Acidic residues" evidence="6">
    <location>
        <begin position="74"/>
        <end position="89"/>
    </location>
</feature>
<evidence type="ECO:0000313" key="9">
    <source>
        <dbReference type="Proteomes" id="UP000078561"/>
    </source>
</evidence>
<organism evidence="8">
    <name type="scientific">Absidia glauca</name>
    <name type="common">Pin mould</name>
    <dbReference type="NCBI Taxonomy" id="4829"/>
    <lineage>
        <taxon>Eukaryota</taxon>
        <taxon>Fungi</taxon>
        <taxon>Fungi incertae sedis</taxon>
        <taxon>Mucoromycota</taxon>
        <taxon>Mucoromycotina</taxon>
        <taxon>Mucoromycetes</taxon>
        <taxon>Mucorales</taxon>
        <taxon>Cunninghamellaceae</taxon>
        <taxon>Absidia</taxon>
    </lineage>
</organism>
<dbReference type="EMBL" id="LT554433">
    <property type="protein sequence ID" value="SAM05228.1"/>
    <property type="molecule type" value="Genomic_DNA"/>
</dbReference>
<dbReference type="CDD" id="cd11387">
    <property type="entry name" value="bHLHzip_USF_MITF"/>
    <property type="match status" value="1"/>
</dbReference>
<dbReference type="GO" id="GO:0000978">
    <property type="term" value="F:RNA polymerase II cis-regulatory region sequence-specific DNA binding"/>
    <property type="evidence" value="ECO:0007669"/>
    <property type="project" value="TreeGrafter"/>
</dbReference>